<name>A0A098TQA5_9CYAN</name>
<dbReference type="RefSeq" id="WP_204368531.1">
    <property type="nucleotide sequence ID" value="NZ_JJML01000016.1"/>
</dbReference>
<keyword evidence="1" id="KW-1133">Transmembrane helix</keyword>
<dbReference type="STRING" id="1497020.DO97_02890"/>
<reference evidence="2 3" key="1">
    <citation type="journal article" date="2014" name="Mol. Ecol.">
        <title>Evolution of Synechococcus.</title>
        <authorList>
            <person name="Dvorak P."/>
            <person name="Casamatta D."/>
            <person name="Hasler P."/>
            <person name="Poulickova A."/>
            <person name="Ondrej V."/>
            <person name="Sanges R."/>
        </authorList>
    </citation>
    <scope>NUCLEOTIDE SEQUENCE [LARGE SCALE GENOMIC DNA]</scope>
    <source>
        <strain evidence="2 3">CAUP A 1101</strain>
    </source>
</reference>
<evidence type="ECO:0000313" key="3">
    <source>
        <dbReference type="Proteomes" id="UP000030170"/>
    </source>
</evidence>
<sequence length="110" mass="12046">MPFSIYLPLAIHHGFTAIYPINSEPLARGCPRSIYQHLSAKLLGFIRGQLMLMLFLALSMGERIAGLLGVFLSIPIAGIIALWMRSAPEKATLLLEAAPETVVEQRDGQT</sequence>
<keyword evidence="1" id="KW-0472">Membrane</keyword>
<dbReference type="AlphaFoldDB" id="A0A098TQA5"/>
<proteinExistence type="predicted"/>
<feature type="transmembrane region" description="Helical" evidence="1">
    <location>
        <begin position="64"/>
        <end position="84"/>
    </location>
</feature>
<comment type="caution">
    <text evidence="2">The sequence shown here is derived from an EMBL/GenBank/DDBJ whole genome shotgun (WGS) entry which is preliminary data.</text>
</comment>
<dbReference type="EMBL" id="JJML01000016">
    <property type="protein sequence ID" value="KGF73008.1"/>
    <property type="molecule type" value="Genomic_DNA"/>
</dbReference>
<keyword evidence="1" id="KW-0812">Transmembrane</keyword>
<organism evidence="2 3">
    <name type="scientific">Neosynechococcus sphagnicola sy1</name>
    <dbReference type="NCBI Taxonomy" id="1497020"/>
    <lineage>
        <taxon>Bacteria</taxon>
        <taxon>Bacillati</taxon>
        <taxon>Cyanobacteriota</taxon>
        <taxon>Cyanophyceae</taxon>
        <taxon>Neosynechococcales</taxon>
        <taxon>Neosynechococcaceae</taxon>
        <taxon>Neosynechococcus</taxon>
    </lineage>
</organism>
<protein>
    <submittedName>
        <fullName evidence="2">Uncharacterized protein</fullName>
    </submittedName>
</protein>
<keyword evidence="3" id="KW-1185">Reference proteome</keyword>
<evidence type="ECO:0000313" key="2">
    <source>
        <dbReference type="EMBL" id="KGF73008.1"/>
    </source>
</evidence>
<accession>A0A098TQA5</accession>
<dbReference type="Proteomes" id="UP000030170">
    <property type="component" value="Unassembled WGS sequence"/>
</dbReference>
<evidence type="ECO:0000256" key="1">
    <source>
        <dbReference type="SAM" id="Phobius"/>
    </source>
</evidence>
<gene>
    <name evidence="2" type="ORF">DO97_02890</name>
</gene>